<feature type="compositionally biased region" description="Low complexity" evidence="1">
    <location>
        <begin position="74"/>
        <end position="93"/>
    </location>
</feature>
<keyword evidence="4" id="KW-1185">Reference proteome</keyword>
<keyword evidence="2" id="KW-0472">Membrane</keyword>
<reference evidence="5" key="1">
    <citation type="submission" date="2025-08" db="UniProtKB">
        <authorList>
            <consortium name="RefSeq"/>
        </authorList>
    </citation>
    <scope>IDENTIFICATION</scope>
    <source>
        <strain evidence="5">Quisiro</strain>
        <tissue evidence="5">Liver</tissue>
    </source>
</reference>
<accession>A0A2I4C9J1</accession>
<dbReference type="OrthoDB" id="9451284at2759"/>
<organism evidence="4 5">
    <name type="scientific">Austrofundulus limnaeus</name>
    <name type="common">Annual killifish</name>
    <dbReference type="NCBI Taxonomy" id="52670"/>
    <lineage>
        <taxon>Eukaryota</taxon>
        <taxon>Metazoa</taxon>
        <taxon>Chordata</taxon>
        <taxon>Craniata</taxon>
        <taxon>Vertebrata</taxon>
        <taxon>Euteleostomi</taxon>
        <taxon>Actinopterygii</taxon>
        <taxon>Neopterygii</taxon>
        <taxon>Teleostei</taxon>
        <taxon>Neoteleostei</taxon>
        <taxon>Acanthomorphata</taxon>
        <taxon>Ovalentaria</taxon>
        <taxon>Atherinomorphae</taxon>
        <taxon>Cyprinodontiformes</taxon>
        <taxon>Rivulidae</taxon>
        <taxon>Austrofundulus</taxon>
    </lineage>
</organism>
<dbReference type="RefSeq" id="XP_013876668.1">
    <property type="nucleotide sequence ID" value="XM_014021214.1"/>
</dbReference>
<keyword evidence="3" id="KW-0732">Signal</keyword>
<feature type="region of interest" description="Disordered" evidence="1">
    <location>
        <begin position="110"/>
        <end position="130"/>
    </location>
</feature>
<feature type="transmembrane region" description="Helical" evidence="2">
    <location>
        <begin position="220"/>
        <end position="241"/>
    </location>
</feature>
<dbReference type="InParanoid" id="A0A2I4C9J1"/>
<gene>
    <name evidence="5" type="primary">LOC106526576</name>
</gene>
<feature type="region of interest" description="Disordered" evidence="1">
    <location>
        <begin position="310"/>
        <end position="376"/>
    </location>
</feature>
<feature type="signal peptide" evidence="3">
    <location>
        <begin position="1"/>
        <end position="19"/>
    </location>
</feature>
<feature type="compositionally biased region" description="Polar residues" evidence="1">
    <location>
        <begin position="351"/>
        <end position="376"/>
    </location>
</feature>
<evidence type="ECO:0000313" key="5">
    <source>
        <dbReference type="RefSeq" id="XP_013876668.1"/>
    </source>
</evidence>
<dbReference type="Proteomes" id="UP000192220">
    <property type="component" value="Unplaced"/>
</dbReference>
<proteinExistence type="predicted"/>
<dbReference type="AlphaFoldDB" id="A0A2I4C9J1"/>
<name>A0A2I4C9J1_AUSLI</name>
<evidence type="ECO:0000313" key="4">
    <source>
        <dbReference type="Proteomes" id="UP000192220"/>
    </source>
</evidence>
<feature type="region of interest" description="Disordered" evidence="1">
    <location>
        <begin position="143"/>
        <end position="202"/>
    </location>
</feature>
<keyword evidence="2" id="KW-0812">Transmembrane</keyword>
<feature type="chain" id="PRO_5014172831" evidence="3">
    <location>
        <begin position="20"/>
        <end position="376"/>
    </location>
</feature>
<dbReference type="GeneID" id="106526576"/>
<protein>
    <submittedName>
        <fullName evidence="5">Endochitinase A</fullName>
    </submittedName>
</protein>
<feature type="compositionally biased region" description="Low complexity" evidence="1">
    <location>
        <begin position="151"/>
        <end position="192"/>
    </location>
</feature>
<feature type="compositionally biased region" description="Polar residues" evidence="1">
    <location>
        <begin position="53"/>
        <end position="64"/>
    </location>
</feature>
<sequence>MQKTMTSVIFIWLLPLTAGSTVTSALPNNSTNITADQLTTQMSTLEQISESLGLKVTTSTTEDVNPTHSRSRSTHSLSSLLTTQTPPATTTQNNQTAATLLSFSQTVLSSSTEKTNTQKSMILTSQNSSETISSTAPLVQILSTQSRGPEKSSASKTTSLSAPTSQSVSFSSAATSTKADTSTSSHSVTHTSGPDKTTAGRTSTYIPEAMSGNQTNSSKIVAGIIGGTLCLMMVGFLVIYVKKNRLQKQQLTTTDWAGPSPFLESDNENAKITLRSSNRISLSSFLPQRLSKRLSLLPERDEELQDMTPTATFGGKHLEGISGPAANEKNVQEQTASVVVDSEDKNKGQGAETSENCVSESSTKNNSNHSEAANLN</sequence>
<dbReference type="KEGG" id="alim:106526576"/>
<keyword evidence="2" id="KW-1133">Transmembrane helix</keyword>
<feature type="region of interest" description="Disordered" evidence="1">
    <location>
        <begin position="53"/>
        <end position="93"/>
    </location>
</feature>
<evidence type="ECO:0000256" key="3">
    <source>
        <dbReference type="SAM" id="SignalP"/>
    </source>
</evidence>
<evidence type="ECO:0000256" key="2">
    <source>
        <dbReference type="SAM" id="Phobius"/>
    </source>
</evidence>
<evidence type="ECO:0000256" key="1">
    <source>
        <dbReference type="SAM" id="MobiDB-lite"/>
    </source>
</evidence>